<dbReference type="Gene3D" id="3.40.630.190">
    <property type="entry name" value="LCP protein"/>
    <property type="match status" value="1"/>
</dbReference>
<gene>
    <name evidence="5" type="ORF">PBOR_27325</name>
</gene>
<accession>A0A089LH82</accession>
<keyword evidence="3" id="KW-0472">Membrane</keyword>
<keyword evidence="6" id="KW-1185">Reference proteome</keyword>
<dbReference type="Proteomes" id="UP000029518">
    <property type="component" value="Chromosome"/>
</dbReference>
<keyword evidence="3" id="KW-0812">Transmembrane</keyword>
<dbReference type="KEGG" id="pbd:PBOR_27325"/>
<proteinExistence type="inferred from homology"/>
<dbReference type="PANTHER" id="PTHR33392:SF6">
    <property type="entry name" value="POLYISOPRENYL-TEICHOIC ACID--PEPTIDOGLYCAN TEICHOIC ACID TRANSFERASE TAGU"/>
    <property type="match status" value="1"/>
</dbReference>
<dbReference type="HOGENOM" id="CLU_016455_5_0_9"/>
<evidence type="ECO:0000256" key="3">
    <source>
        <dbReference type="SAM" id="Phobius"/>
    </source>
</evidence>
<dbReference type="RefSeq" id="WP_042219965.1">
    <property type="nucleotide sequence ID" value="NZ_CP009285.1"/>
</dbReference>
<dbReference type="InterPro" id="IPR004474">
    <property type="entry name" value="LytR_CpsA_psr"/>
</dbReference>
<comment type="similarity">
    <text evidence="1">Belongs to the LytR/CpsA/Psr (LCP) family.</text>
</comment>
<protein>
    <submittedName>
        <fullName evidence="5">Transcriptional regulator</fullName>
    </submittedName>
</protein>
<evidence type="ECO:0000256" key="1">
    <source>
        <dbReference type="ARBA" id="ARBA00006068"/>
    </source>
</evidence>
<dbReference type="EMBL" id="CP009285">
    <property type="protein sequence ID" value="AIQ60242.1"/>
    <property type="molecule type" value="Genomic_DNA"/>
</dbReference>
<evidence type="ECO:0000313" key="6">
    <source>
        <dbReference type="Proteomes" id="UP000029518"/>
    </source>
</evidence>
<feature type="region of interest" description="Disordered" evidence="2">
    <location>
        <begin position="1"/>
        <end position="41"/>
    </location>
</feature>
<dbReference type="Pfam" id="PF03816">
    <property type="entry name" value="LytR_cpsA_psr"/>
    <property type="match status" value="1"/>
</dbReference>
<organism evidence="5 6">
    <name type="scientific">Paenibacillus borealis</name>
    <dbReference type="NCBI Taxonomy" id="160799"/>
    <lineage>
        <taxon>Bacteria</taxon>
        <taxon>Bacillati</taxon>
        <taxon>Bacillota</taxon>
        <taxon>Bacilli</taxon>
        <taxon>Bacillales</taxon>
        <taxon>Paenibacillaceae</taxon>
        <taxon>Paenibacillus</taxon>
    </lineage>
</organism>
<dbReference type="PANTHER" id="PTHR33392">
    <property type="entry name" value="POLYISOPRENYL-TEICHOIC ACID--PEPTIDOGLYCAN TEICHOIC ACID TRANSFERASE TAGU"/>
    <property type="match status" value="1"/>
</dbReference>
<feature type="domain" description="Cell envelope-related transcriptional attenuator" evidence="4">
    <location>
        <begin position="116"/>
        <end position="279"/>
    </location>
</feature>
<feature type="transmembrane region" description="Helical" evidence="3">
    <location>
        <begin position="50"/>
        <end position="74"/>
    </location>
</feature>
<evidence type="ECO:0000259" key="4">
    <source>
        <dbReference type="Pfam" id="PF03816"/>
    </source>
</evidence>
<evidence type="ECO:0000256" key="2">
    <source>
        <dbReference type="SAM" id="MobiDB-lite"/>
    </source>
</evidence>
<reference evidence="5" key="1">
    <citation type="submission" date="2014-08" db="EMBL/GenBank/DDBJ databases">
        <title>Comparative genomics of the Paenibacillus odorifer group.</title>
        <authorList>
            <person name="den Bakker H.C."/>
            <person name="Tsai Y.-C.Y.-C."/>
            <person name="Martin N."/>
            <person name="Korlach J."/>
            <person name="Wiedmann M."/>
        </authorList>
    </citation>
    <scope>NUCLEOTIDE SEQUENCE [LARGE SCALE GENOMIC DNA]</scope>
    <source>
        <strain evidence="5">DSM 13188</strain>
    </source>
</reference>
<name>A0A089LH82_PAEBO</name>
<keyword evidence="3" id="KW-1133">Transmembrane helix</keyword>
<dbReference type="AlphaFoldDB" id="A0A089LH82"/>
<sequence>MNTSKGGLPPRSNGQQGNNRQQSRPAAATQSAKSKTNKKKPKKRGFFARLMRLLLIILLVAVLAALGYAGYLYWKLDQGGFGVDQPVQAGHSASEKPLTMLLLGTDNRPKHPSNLTDVIMVAALNPETQSATVVSLPRDTYVELSGYKKTKINAFYSRFKSKEKTSGILAEDEMKTMMSKYLDIQVDYTTVLDFQGFRDIVDEFGGVDVNISENMCYTDSVDGTDINLKKGQAQLNGDKALDYVRYRKSNCSPATKPSDDFDRNKRQNEVLNSLIAQMQSLGGVLKIGKVLDAVDDNLQSDIENAQIKSMIATYWNISKENVEFVPVTGTWRSPYVYIDDKELDAAKKSLQDQIAGLSGTAASAAADSP</sequence>
<feature type="compositionally biased region" description="Low complexity" evidence="2">
    <location>
        <begin position="11"/>
        <end position="34"/>
    </location>
</feature>
<dbReference type="NCBIfam" id="TIGR00350">
    <property type="entry name" value="lytR_cpsA_psr"/>
    <property type="match status" value="1"/>
</dbReference>
<dbReference type="InterPro" id="IPR050922">
    <property type="entry name" value="LytR/CpsA/Psr_CW_biosynth"/>
</dbReference>
<dbReference type="OrthoDB" id="27330at2"/>
<evidence type="ECO:0000313" key="5">
    <source>
        <dbReference type="EMBL" id="AIQ60242.1"/>
    </source>
</evidence>